<organism evidence="3 4">
    <name type="scientific">candidate division WWE3 bacterium RIFCSPLOWO2_01_FULL_37_15</name>
    <dbReference type="NCBI Taxonomy" id="1802622"/>
    <lineage>
        <taxon>Bacteria</taxon>
        <taxon>Katanobacteria</taxon>
    </lineage>
</organism>
<keyword evidence="1" id="KW-0812">Transmembrane</keyword>
<sequence>MNNLLISINNNILKATLTSKEGFMGSTLELAKDDCEDSLIKNSESVSNYIEEILTQTFKHNKSGVSVSYLVEPKDVILKFVTVNKKTNDIEEQIISEVKNKLKDVSIEKLYFSYQKIAPFVYQFIGIKKEILEKYLEVSNSLKLPLKSVVPWVLLLPKFTNKNEPCIFVVKNVNDQLIALSEMNGVYFSSIYEDDISPEKLQKLVSELSVYRRANPITKIYTLNTQFFSLDPDCQVFPLEIDTKGSPELEDYKLHLLFEYVMENNPDLYSRQLNLINLLPVPVSVKKHLSLMPVGVALIFALFLAGSFFLIKNRQIKNTGEVAGTEQIQTTPTVNEERVAESTPSEDIKVELKKEDLKIKVENGAGIPGIAAKTRDFLNNLGYNVVEIGNADETGRQDTLLKIKQSKVSYTELLSKDMSESYKVMLEEDLPETENYDVLIVVGTH</sequence>
<dbReference type="Gene3D" id="3.30.70.2390">
    <property type="match status" value="1"/>
</dbReference>
<evidence type="ECO:0000313" key="3">
    <source>
        <dbReference type="EMBL" id="OGC48713.1"/>
    </source>
</evidence>
<gene>
    <name evidence="3" type="ORF">A3A69_01440</name>
</gene>
<comment type="caution">
    <text evidence="3">The sequence shown here is derived from an EMBL/GenBank/DDBJ whole genome shotgun (WGS) entry which is preliminary data.</text>
</comment>
<name>A0A1F4UWY6_UNCKA</name>
<dbReference type="AlphaFoldDB" id="A0A1F4UWY6"/>
<keyword evidence="1" id="KW-1133">Transmembrane helix</keyword>
<reference evidence="3 4" key="1">
    <citation type="journal article" date="2016" name="Nat. Commun.">
        <title>Thousands of microbial genomes shed light on interconnected biogeochemical processes in an aquifer system.</title>
        <authorList>
            <person name="Anantharaman K."/>
            <person name="Brown C.T."/>
            <person name="Hug L.A."/>
            <person name="Sharon I."/>
            <person name="Castelle C.J."/>
            <person name="Probst A.J."/>
            <person name="Thomas B.C."/>
            <person name="Singh A."/>
            <person name="Wilkins M.J."/>
            <person name="Karaoz U."/>
            <person name="Brodie E.L."/>
            <person name="Williams K.H."/>
            <person name="Hubbard S.S."/>
            <person name="Banfield J.F."/>
        </authorList>
    </citation>
    <scope>NUCLEOTIDE SEQUENCE [LARGE SCALE GENOMIC DNA]</scope>
</reference>
<proteinExistence type="predicted"/>
<evidence type="ECO:0000313" key="4">
    <source>
        <dbReference type="Proteomes" id="UP000177458"/>
    </source>
</evidence>
<feature type="domain" description="LytR/CpsA/Psr regulator C-terminal" evidence="2">
    <location>
        <begin position="356"/>
        <end position="443"/>
    </location>
</feature>
<evidence type="ECO:0000256" key="1">
    <source>
        <dbReference type="SAM" id="Phobius"/>
    </source>
</evidence>
<dbReference type="InterPro" id="IPR027381">
    <property type="entry name" value="LytR/CpsA/Psr_C"/>
</dbReference>
<protein>
    <recommendedName>
        <fullName evidence="2">LytR/CpsA/Psr regulator C-terminal domain-containing protein</fullName>
    </recommendedName>
</protein>
<dbReference type="Proteomes" id="UP000177458">
    <property type="component" value="Unassembled WGS sequence"/>
</dbReference>
<dbReference type="EMBL" id="MEVF01000035">
    <property type="protein sequence ID" value="OGC48713.1"/>
    <property type="molecule type" value="Genomic_DNA"/>
</dbReference>
<evidence type="ECO:0000259" key="2">
    <source>
        <dbReference type="Pfam" id="PF13399"/>
    </source>
</evidence>
<feature type="transmembrane region" description="Helical" evidence="1">
    <location>
        <begin position="291"/>
        <end position="311"/>
    </location>
</feature>
<accession>A0A1F4UWY6</accession>
<keyword evidence="1" id="KW-0472">Membrane</keyword>
<dbReference type="Pfam" id="PF13399">
    <property type="entry name" value="LytR_C"/>
    <property type="match status" value="1"/>
</dbReference>